<dbReference type="InterPro" id="IPR013519">
    <property type="entry name" value="Int_alpha_beta-p"/>
</dbReference>
<dbReference type="OrthoDB" id="5317514at2759"/>
<sequence length="700" mass="76932">MMGSDFELTEELTFNNETISEIVVSSLNSELLIWKMTTYFGSAIASVDLNNDGLSDLLVGAPLYSNNQDEGKVYVYLNTGSQDEPLKLAQEIQGSKAFRARFGTSITYCGDLNKDKFNGNILGTEVDVITSSAIFEVIPSGAILKIIAPEKLLEDIVVGAYESDTAFLFKAKPIIEILAWLELSPDSVDPDLTTCSLNGEDYVCVEVTACFQFSGVSPTFDLDIEFSIDVDEENTKAGIESRFLLTESKLTHVDGMVGIPGENIRTCADSYTAYLSDKARDLLTPVPMKLTYDVFKYPVVTSVRGDEPLPFPGGLPPVSNSYDCGKQYVTEEVIFVQNCGSDGICQTDIELNVEAELPGNKRDELILGASPTLYINAKIDNNGEEAHQAILKVYHPSDMGYEGVEIEAVTCLPLADQRGDTCTAEIVANCLPQIGQDASAIVECSLGNPMNAYNSATLKLRFDVSDIPWSQEREINITMVVYTVSIETEEEKPNNMKQLKFSVIVEADLGVIGGECLLRLQATSTGQSDQQAADEFRLDQAVKAVELFYDHDGDESRYNQSHIGPAFNHEFQVINYGPGRLPLNSNVTIQIPWRNVDGGALVFIKGIKINANKGSCNEARILELQRRRIEEAYVAKGSTKISYAEEEDSDQQIATASDPTQLGCEKAKCVDLSCNIALLERDELVKITVEMLLWEHTFVS</sequence>
<dbReference type="STRING" id="307972.A0A2G8KSS9"/>
<dbReference type="Pfam" id="PF20805">
    <property type="entry name" value="Integrin_A_Ig_2"/>
    <property type="match status" value="1"/>
</dbReference>
<keyword evidence="11" id="KW-0325">Glycoprotein</keyword>
<feature type="non-terminal residue" evidence="17">
    <location>
        <position position="700"/>
    </location>
</feature>
<dbReference type="InterPro" id="IPR048285">
    <property type="entry name" value="Integrin_alpha_Ig-like_2"/>
</dbReference>
<evidence type="ECO:0000256" key="13">
    <source>
        <dbReference type="RuleBase" id="RU003762"/>
    </source>
</evidence>
<dbReference type="Pfam" id="PF20806">
    <property type="entry name" value="Integrin_A_Ig_3"/>
    <property type="match status" value="1"/>
</dbReference>
<dbReference type="PANTHER" id="PTHR23220">
    <property type="entry name" value="INTEGRIN ALPHA"/>
    <property type="match status" value="1"/>
</dbReference>
<keyword evidence="18" id="KW-1185">Reference proteome</keyword>
<dbReference type="Pfam" id="PF08441">
    <property type="entry name" value="Integrin_A_Ig_1"/>
    <property type="match status" value="1"/>
</dbReference>
<protein>
    <submittedName>
        <fullName evidence="17">Putative integrin alpha-9 isoform X2</fullName>
    </submittedName>
</protein>
<evidence type="ECO:0000256" key="9">
    <source>
        <dbReference type="ARBA" id="ARBA00023136"/>
    </source>
</evidence>
<evidence type="ECO:0000256" key="2">
    <source>
        <dbReference type="ARBA" id="ARBA00008054"/>
    </source>
</evidence>
<evidence type="ECO:0000259" key="16">
    <source>
        <dbReference type="Pfam" id="PF20806"/>
    </source>
</evidence>
<keyword evidence="7" id="KW-1133">Transmembrane helix</keyword>
<dbReference type="GO" id="GO:0005178">
    <property type="term" value="F:integrin binding"/>
    <property type="evidence" value="ECO:0007669"/>
    <property type="project" value="TreeGrafter"/>
</dbReference>
<dbReference type="GO" id="GO:0009897">
    <property type="term" value="C:external side of plasma membrane"/>
    <property type="evidence" value="ECO:0007669"/>
    <property type="project" value="TreeGrafter"/>
</dbReference>
<comment type="similarity">
    <text evidence="2 13">Belongs to the integrin alpha chain family.</text>
</comment>
<dbReference type="Gene3D" id="2.60.40.1460">
    <property type="entry name" value="Integrin domains. Chain A, domain 2"/>
    <property type="match status" value="1"/>
</dbReference>
<dbReference type="SUPFAM" id="SSF69179">
    <property type="entry name" value="Integrin domains"/>
    <property type="match status" value="3"/>
</dbReference>
<dbReference type="SUPFAM" id="SSF69318">
    <property type="entry name" value="Integrin alpha N-terminal domain"/>
    <property type="match status" value="1"/>
</dbReference>
<dbReference type="InterPro" id="IPR028994">
    <property type="entry name" value="Integrin_alpha_N"/>
</dbReference>
<dbReference type="Proteomes" id="UP000230750">
    <property type="component" value="Unassembled WGS sequence"/>
</dbReference>
<organism evidence="17 18">
    <name type="scientific">Stichopus japonicus</name>
    <name type="common">Sea cucumber</name>
    <dbReference type="NCBI Taxonomy" id="307972"/>
    <lineage>
        <taxon>Eukaryota</taxon>
        <taxon>Metazoa</taxon>
        <taxon>Echinodermata</taxon>
        <taxon>Eleutherozoa</taxon>
        <taxon>Echinozoa</taxon>
        <taxon>Holothuroidea</taxon>
        <taxon>Aspidochirotacea</taxon>
        <taxon>Aspidochirotida</taxon>
        <taxon>Stichopodidae</taxon>
        <taxon>Apostichopus</taxon>
    </lineage>
</organism>
<dbReference type="GO" id="GO:0098609">
    <property type="term" value="P:cell-cell adhesion"/>
    <property type="evidence" value="ECO:0007669"/>
    <property type="project" value="TreeGrafter"/>
</dbReference>
<dbReference type="Gene3D" id="2.60.40.1530">
    <property type="entry name" value="ntegrin, alpha v. Chain A, domain 4"/>
    <property type="match status" value="1"/>
</dbReference>
<evidence type="ECO:0000256" key="12">
    <source>
        <dbReference type="PROSITE-ProRule" id="PRU00803"/>
    </source>
</evidence>
<gene>
    <name evidence="17" type="ORF">BSL78_12049</name>
</gene>
<keyword evidence="8 13" id="KW-0401">Integrin</keyword>
<dbReference type="PROSITE" id="PS51470">
    <property type="entry name" value="FG_GAP"/>
    <property type="match status" value="1"/>
</dbReference>
<evidence type="ECO:0000256" key="10">
    <source>
        <dbReference type="ARBA" id="ARBA00023170"/>
    </source>
</evidence>
<evidence type="ECO:0000313" key="18">
    <source>
        <dbReference type="Proteomes" id="UP000230750"/>
    </source>
</evidence>
<dbReference type="InterPro" id="IPR048286">
    <property type="entry name" value="Integrin_alpha_Ig-like_3"/>
</dbReference>
<evidence type="ECO:0000313" key="17">
    <source>
        <dbReference type="EMBL" id="PIK51056.1"/>
    </source>
</evidence>
<dbReference type="GO" id="GO:0008305">
    <property type="term" value="C:integrin complex"/>
    <property type="evidence" value="ECO:0007669"/>
    <property type="project" value="InterPro"/>
</dbReference>
<evidence type="ECO:0000259" key="14">
    <source>
        <dbReference type="Pfam" id="PF08441"/>
    </source>
</evidence>
<evidence type="ECO:0000256" key="6">
    <source>
        <dbReference type="ARBA" id="ARBA00022889"/>
    </source>
</evidence>
<keyword evidence="6 13" id="KW-0130">Cell adhesion</keyword>
<dbReference type="InterPro" id="IPR013649">
    <property type="entry name" value="Integrin_alpha_Ig-like_1"/>
</dbReference>
<keyword evidence="3" id="KW-0812">Transmembrane</keyword>
<evidence type="ECO:0000256" key="7">
    <source>
        <dbReference type="ARBA" id="ARBA00022989"/>
    </source>
</evidence>
<dbReference type="Pfam" id="PF01839">
    <property type="entry name" value="FG-GAP"/>
    <property type="match status" value="1"/>
</dbReference>
<dbReference type="GO" id="GO:0033627">
    <property type="term" value="P:cell adhesion mediated by integrin"/>
    <property type="evidence" value="ECO:0007669"/>
    <property type="project" value="TreeGrafter"/>
</dbReference>
<dbReference type="Gene3D" id="2.60.40.1510">
    <property type="entry name" value="ntegrin, alpha v. Chain A, domain 3"/>
    <property type="match status" value="1"/>
</dbReference>
<dbReference type="PRINTS" id="PR01185">
    <property type="entry name" value="INTEGRINA"/>
</dbReference>
<feature type="repeat" description="FG-GAP" evidence="12">
    <location>
        <begin position="28"/>
        <end position="85"/>
    </location>
</feature>
<dbReference type="EMBL" id="MRZV01000392">
    <property type="protein sequence ID" value="PIK51056.1"/>
    <property type="molecule type" value="Genomic_DNA"/>
</dbReference>
<dbReference type="InterPro" id="IPR013517">
    <property type="entry name" value="FG-GAP"/>
</dbReference>
<dbReference type="GO" id="GO:0007229">
    <property type="term" value="P:integrin-mediated signaling pathway"/>
    <property type="evidence" value="ECO:0007669"/>
    <property type="project" value="UniProtKB-KW"/>
</dbReference>
<dbReference type="AlphaFoldDB" id="A0A2G8KSS9"/>
<keyword evidence="5" id="KW-0677">Repeat</keyword>
<evidence type="ECO:0000256" key="8">
    <source>
        <dbReference type="ARBA" id="ARBA00023037"/>
    </source>
</evidence>
<keyword evidence="10 13" id="KW-0675">Receptor</keyword>
<name>A0A2G8KSS9_STIJA</name>
<reference evidence="17 18" key="1">
    <citation type="journal article" date="2017" name="PLoS Biol.">
        <title>The sea cucumber genome provides insights into morphological evolution and visceral regeneration.</title>
        <authorList>
            <person name="Zhang X."/>
            <person name="Sun L."/>
            <person name="Yuan J."/>
            <person name="Sun Y."/>
            <person name="Gao Y."/>
            <person name="Zhang L."/>
            <person name="Li S."/>
            <person name="Dai H."/>
            <person name="Hamel J.F."/>
            <person name="Liu C."/>
            <person name="Yu Y."/>
            <person name="Liu S."/>
            <person name="Lin W."/>
            <person name="Guo K."/>
            <person name="Jin S."/>
            <person name="Xu P."/>
            <person name="Storey K.B."/>
            <person name="Huan P."/>
            <person name="Zhang T."/>
            <person name="Zhou Y."/>
            <person name="Zhang J."/>
            <person name="Lin C."/>
            <person name="Li X."/>
            <person name="Xing L."/>
            <person name="Huo D."/>
            <person name="Sun M."/>
            <person name="Wang L."/>
            <person name="Mercier A."/>
            <person name="Li F."/>
            <person name="Yang H."/>
            <person name="Xiang J."/>
        </authorList>
    </citation>
    <scope>NUCLEOTIDE SEQUENCE [LARGE SCALE GENOMIC DNA]</scope>
    <source>
        <strain evidence="17">Shaxun</strain>
        <tissue evidence="17">Muscle</tissue>
    </source>
</reference>
<dbReference type="PANTHER" id="PTHR23220:SF134">
    <property type="entry name" value="INTEGRIN ALPHA-2 DOMAIN-CONTAINING PROTEIN"/>
    <property type="match status" value="1"/>
</dbReference>
<proteinExistence type="inferred from homology"/>
<keyword evidence="4" id="KW-0732">Signal</keyword>
<feature type="domain" description="Integrin alpha first immunoglubulin-like" evidence="14">
    <location>
        <begin position="171"/>
        <end position="294"/>
    </location>
</feature>
<evidence type="ECO:0000259" key="15">
    <source>
        <dbReference type="Pfam" id="PF20805"/>
    </source>
</evidence>
<comment type="caution">
    <text evidence="17">The sequence shown here is derived from an EMBL/GenBank/DDBJ whole genome shotgun (WGS) entry which is preliminary data.</text>
</comment>
<accession>A0A2G8KSS9</accession>
<feature type="domain" description="Integrin alpha third immunoglobulin-like" evidence="16">
    <location>
        <begin position="555"/>
        <end position="700"/>
    </location>
</feature>
<dbReference type="SMART" id="SM00191">
    <property type="entry name" value="Int_alpha"/>
    <property type="match status" value="1"/>
</dbReference>
<dbReference type="InterPro" id="IPR000413">
    <property type="entry name" value="Integrin_alpha"/>
</dbReference>
<keyword evidence="9" id="KW-0472">Membrane</keyword>
<dbReference type="InterPro" id="IPR032695">
    <property type="entry name" value="Integrin_dom_sf"/>
</dbReference>
<evidence type="ECO:0000256" key="4">
    <source>
        <dbReference type="ARBA" id="ARBA00022729"/>
    </source>
</evidence>
<dbReference type="GO" id="GO:0007160">
    <property type="term" value="P:cell-matrix adhesion"/>
    <property type="evidence" value="ECO:0007669"/>
    <property type="project" value="TreeGrafter"/>
</dbReference>
<evidence type="ECO:0000256" key="11">
    <source>
        <dbReference type="ARBA" id="ARBA00023180"/>
    </source>
</evidence>
<feature type="domain" description="Integrin alpha second immunoglobulin-like" evidence="15">
    <location>
        <begin position="339"/>
        <end position="493"/>
    </location>
</feature>
<dbReference type="Gene3D" id="2.130.10.130">
    <property type="entry name" value="Integrin alpha, N-terminal"/>
    <property type="match status" value="1"/>
</dbReference>
<evidence type="ECO:0000256" key="5">
    <source>
        <dbReference type="ARBA" id="ARBA00022737"/>
    </source>
</evidence>
<comment type="subcellular location">
    <subcellularLocation>
        <location evidence="1 13">Membrane</location>
        <topology evidence="1 13">Single-pass type I membrane protein</topology>
    </subcellularLocation>
</comment>
<evidence type="ECO:0000256" key="1">
    <source>
        <dbReference type="ARBA" id="ARBA00004479"/>
    </source>
</evidence>
<evidence type="ECO:0000256" key="3">
    <source>
        <dbReference type="ARBA" id="ARBA00022692"/>
    </source>
</evidence>